<dbReference type="SUPFAM" id="SSF110997">
    <property type="entry name" value="Sporulation related repeat"/>
    <property type="match status" value="1"/>
</dbReference>
<dbReference type="InterPro" id="IPR007730">
    <property type="entry name" value="SPOR-like_dom"/>
</dbReference>
<evidence type="ECO:0000313" key="3">
    <source>
        <dbReference type="Proteomes" id="UP000346772"/>
    </source>
</evidence>
<dbReference type="Proteomes" id="UP000346772">
    <property type="component" value="Unassembled WGS sequence"/>
</dbReference>
<protein>
    <submittedName>
        <fullName evidence="2">N-acetylmuramyl-L-alanine amidase, negative regulator of AmpC, AmpD</fullName>
    </submittedName>
</protein>
<dbReference type="GO" id="GO:0042834">
    <property type="term" value="F:peptidoglycan binding"/>
    <property type="evidence" value="ECO:0007669"/>
    <property type="project" value="InterPro"/>
</dbReference>
<organism evidence="2 3">
    <name type="scientific">Clostridioides difficile</name>
    <name type="common">Peptoclostridium difficile</name>
    <dbReference type="NCBI Taxonomy" id="1496"/>
    <lineage>
        <taxon>Bacteria</taxon>
        <taxon>Bacillati</taxon>
        <taxon>Bacillota</taxon>
        <taxon>Clostridia</taxon>
        <taxon>Peptostreptococcales</taxon>
        <taxon>Peptostreptococcaceae</taxon>
        <taxon>Clostridioides</taxon>
    </lineage>
</organism>
<dbReference type="RefSeq" id="WP_330518024.1">
    <property type="nucleotide sequence ID" value="NZ_CAADBA010000031.1"/>
</dbReference>
<dbReference type="InterPro" id="IPR036680">
    <property type="entry name" value="SPOR-like_sf"/>
</dbReference>
<dbReference type="Pfam" id="PF05036">
    <property type="entry name" value="SPOR"/>
    <property type="match status" value="1"/>
</dbReference>
<evidence type="ECO:0000313" key="2">
    <source>
        <dbReference type="EMBL" id="VFD55934.1"/>
    </source>
</evidence>
<name>A0AAX3H6F0_CLODI</name>
<gene>
    <name evidence="2" type="ORF">SAMEA1710456_03484</name>
</gene>
<dbReference type="AlphaFoldDB" id="A0AAX3H6F0"/>
<dbReference type="PROSITE" id="PS51724">
    <property type="entry name" value="SPOR"/>
    <property type="match status" value="1"/>
</dbReference>
<comment type="caution">
    <text evidence="2">The sequence shown here is derived from an EMBL/GenBank/DDBJ whole genome shotgun (WGS) entry which is preliminary data.</text>
</comment>
<sequence>MRRMKQLIIASNHGDPKNWFPKHGKGMDTFRADVKKLLSEGEKPAEQEKKKYYRVQIGAYSVKANAEAQLAKAKKAGFTDAFIKYD</sequence>
<feature type="domain" description="SPOR" evidence="1">
    <location>
        <begin position="47"/>
        <end position="86"/>
    </location>
</feature>
<dbReference type="Gene3D" id="3.30.70.1070">
    <property type="entry name" value="Sporulation related repeat"/>
    <property type="match status" value="1"/>
</dbReference>
<accession>A0AAX3H6F0</accession>
<dbReference type="EMBL" id="CAADAT010000030">
    <property type="protein sequence ID" value="VFD55934.1"/>
    <property type="molecule type" value="Genomic_DNA"/>
</dbReference>
<reference evidence="2 3" key="1">
    <citation type="submission" date="2019-02" db="EMBL/GenBank/DDBJ databases">
        <authorList>
            <consortium name="Pathogen Informatics"/>
        </authorList>
    </citation>
    <scope>NUCLEOTIDE SEQUENCE [LARGE SCALE GENOMIC DNA]</scope>
    <source>
        <strain evidence="2 3">078GUE027</strain>
    </source>
</reference>
<proteinExistence type="predicted"/>
<evidence type="ECO:0000259" key="1">
    <source>
        <dbReference type="PROSITE" id="PS51724"/>
    </source>
</evidence>